<dbReference type="SMART" id="SM00900">
    <property type="entry name" value="FMN_bind"/>
    <property type="match status" value="1"/>
</dbReference>
<dbReference type="Pfam" id="PF04205">
    <property type="entry name" value="FMN_bind"/>
    <property type="match status" value="1"/>
</dbReference>
<organism evidence="7 8">
    <name type="scientific">Treponema rectale</name>
    <dbReference type="NCBI Taxonomy" id="744512"/>
    <lineage>
        <taxon>Bacteria</taxon>
        <taxon>Pseudomonadati</taxon>
        <taxon>Spirochaetota</taxon>
        <taxon>Spirochaetia</taxon>
        <taxon>Spirochaetales</taxon>
        <taxon>Treponemataceae</taxon>
        <taxon>Treponema</taxon>
    </lineage>
</organism>
<dbReference type="PROSITE" id="PS51257">
    <property type="entry name" value="PROKAR_LIPOPROTEIN"/>
    <property type="match status" value="1"/>
</dbReference>
<dbReference type="GO" id="GO:0009055">
    <property type="term" value="F:electron transfer activity"/>
    <property type="evidence" value="ECO:0007669"/>
    <property type="project" value="InterPro"/>
</dbReference>
<keyword evidence="1" id="KW-0813">Transport</keyword>
<sequence>MKEKNGIFSMVKLGLILAVYASVSCFVLALVNNFTAPKIKQNQIEKINSAMKEFFPDDGYVFEEVKDFEQSARGTIKIESVYLAKKDGVIEGGAVQVSGPTYDTATIFAGIRKDGTIQGIKFLKLTDSPGFGLKANDPTYTLSKSGLTFYGQFEGMNVNDGFTVNETFEAISGATITSAGIGTLLSEGSACLLKEFAK</sequence>
<dbReference type="RefSeq" id="WP_184652927.1">
    <property type="nucleotide sequence ID" value="NZ_JACHFR010000003.1"/>
</dbReference>
<evidence type="ECO:0000259" key="6">
    <source>
        <dbReference type="SMART" id="SM00900"/>
    </source>
</evidence>
<protein>
    <submittedName>
        <fullName evidence="7">Electron transport complex protein RnfG</fullName>
    </submittedName>
</protein>
<keyword evidence="2" id="KW-0597">Phosphoprotein</keyword>
<evidence type="ECO:0000256" key="3">
    <source>
        <dbReference type="ARBA" id="ARBA00022630"/>
    </source>
</evidence>
<gene>
    <name evidence="7" type="ORF">HNP77_001880</name>
</gene>
<dbReference type="EMBL" id="JACHFR010000003">
    <property type="protein sequence ID" value="MBB5219498.1"/>
    <property type="molecule type" value="Genomic_DNA"/>
</dbReference>
<evidence type="ECO:0000256" key="2">
    <source>
        <dbReference type="ARBA" id="ARBA00022553"/>
    </source>
</evidence>
<keyword evidence="4" id="KW-0288">FMN</keyword>
<dbReference type="GO" id="GO:0022900">
    <property type="term" value="P:electron transport chain"/>
    <property type="evidence" value="ECO:0007669"/>
    <property type="project" value="InterPro"/>
</dbReference>
<dbReference type="Proteomes" id="UP000578697">
    <property type="component" value="Unassembled WGS sequence"/>
</dbReference>
<dbReference type="GO" id="GO:0005886">
    <property type="term" value="C:plasma membrane"/>
    <property type="evidence" value="ECO:0007669"/>
    <property type="project" value="InterPro"/>
</dbReference>
<dbReference type="InterPro" id="IPR010209">
    <property type="entry name" value="Ion_transpt_RnfG/RsxG"/>
</dbReference>
<evidence type="ECO:0000313" key="8">
    <source>
        <dbReference type="Proteomes" id="UP000578697"/>
    </source>
</evidence>
<name>A0A840SH66_9SPIR</name>
<dbReference type="GO" id="GO:0010181">
    <property type="term" value="F:FMN binding"/>
    <property type="evidence" value="ECO:0007669"/>
    <property type="project" value="InterPro"/>
</dbReference>
<keyword evidence="8" id="KW-1185">Reference proteome</keyword>
<dbReference type="PANTHER" id="PTHR36118">
    <property type="entry name" value="ION-TRANSLOCATING OXIDOREDUCTASE COMPLEX SUBUNIT G"/>
    <property type="match status" value="1"/>
</dbReference>
<accession>A0A840SH66</accession>
<keyword evidence="5" id="KW-0249">Electron transport</keyword>
<evidence type="ECO:0000313" key="7">
    <source>
        <dbReference type="EMBL" id="MBB5219498.1"/>
    </source>
</evidence>
<comment type="caution">
    <text evidence="7">The sequence shown here is derived from an EMBL/GenBank/DDBJ whole genome shotgun (WGS) entry which is preliminary data.</text>
</comment>
<dbReference type="InterPro" id="IPR007329">
    <property type="entry name" value="FMN-bd"/>
</dbReference>
<evidence type="ECO:0000256" key="1">
    <source>
        <dbReference type="ARBA" id="ARBA00022448"/>
    </source>
</evidence>
<reference evidence="7 8" key="1">
    <citation type="submission" date="2020-08" db="EMBL/GenBank/DDBJ databases">
        <title>Genomic Encyclopedia of Type Strains, Phase IV (KMG-IV): sequencing the most valuable type-strain genomes for metagenomic binning, comparative biology and taxonomic classification.</title>
        <authorList>
            <person name="Goeker M."/>
        </authorList>
    </citation>
    <scope>NUCLEOTIDE SEQUENCE [LARGE SCALE GENOMIC DNA]</scope>
    <source>
        <strain evidence="7 8">DSM 103679</strain>
    </source>
</reference>
<dbReference type="AlphaFoldDB" id="A0A840SH66"/>
<feature type="domain" description="FMN-binding" evidence="6">
    <location>
        <begin position="101"/>
        <end position="192"/>
    </location>
</feature>
<dbReference type="PANTHER" id="PTHR36118:SF1">
    <property type="entry name" value="ION-TRANSLOCATING OXIDOREDUCTASE COMPLEX SUBUNIT G"/>
    <property type="match status" value="1"/>
</dbReference>
<proteinExistence type="predicted"/>
<evidence type="ECO:0000256" key="5">
    <source>
        <dbReference type="ARBA" id="ARBA00022982"/>
    </source>
</evidence>
<keyword evidence="3" id="KW-0285">Flavoprotein</keyword>
<evidence type="ECO:0000256" key="4">
    <source>
        <dbReference type="ARBA" id="ARBA00022643"/>
    </source>
</evidence>